<dbReference type="NCBIfam" id="TIGR00422">
    <property type="entry name" value="valS"/>
    <property type="match status" value="1"/>
</dbReference>
<dbReference type="Gene3D" id="3.90.740.10">
    <property type="entry name" value="Valyl/Leucyl/Isoleucyl-tRNA synthetase, editing domain"/>
    <property type="match status" value="1"/>
</dbReference>
<dbReference type="CDD" id="cd00817">
    <property type="entry name" value="ValRS_core"/>
    <property type="match status" value="1"/>
</dbReference>
<sequence length="703" mass="80676">MDKQYQANQFEEKIYQLWEKSDAFKPSKTGKPYTIIMPPPNANDPLHLGHAMFVTVEDIFIRYQRMLGKSVLWLPGTDHAGIETQYVFEKKLKKEGKSRFDFDRKTFYQMIWDYVQKNKTTAVEQMKKLGASADWSKLKFTLDKDIVDQVLDTFIKLYKDGLIYRGLKLVNYCTGCGTAFSNLEVRHKEKKGCLYYLKYGPFTLATVRPETKFGDTAVAVHPKDKRYQQYIGKEIEAEGLLGRFKIKVIGDEYVDLKFGTGVVKVTPAHDQNDFEAGKRHNLEIKQVIGFDGRLNEKTGPYQGLKVLQAREKVVEDLKKKGLMEKIDENYLHSVGVCYRCGTTIEPLPLSQFFIKVKPLTEKVLLALKEKKVKIYGSGHDKILRHWLKNLYDWNISRQIVWGIRIPVWYPTSLNLPAGKAGLRGASSDFVVAKKSPGKDYVQETDTFDTWFSSAQWPFVTLRASGRAGRTGRSGDFERFYPTSLMETGYDILPFWVMRMLMMGLYLTGKVPFEKVYLHGLVRDEKGQKMSKSKGNVMNPVEVIEKYGADALRMALVMSTTAGQDSAVGEGKIRGMRNLTNKIWNAARYIISNKDTPSLRKEVSLDNASFYKELRQITKAITKQLDDLKPGLAAETVYSKFWHWFCDQKIEEAKEGKISQAALLEGLRTFLKLLHPFVPFVTEAVWQQLPETKEKLLIQSQWPK</sequence>
<dbReference type="Gene3D" id="3.40.50.620">
    <property type="entry name" value="HUPs"/>
    <property type="match status" value="2"/>
</dbReference>
<dbReference type="NCBIfam" id="NF004349">
    <property type="entry name" value="PRK05729.1"/>
    <property type="match status" value="1"/>
</dbReference>
<evidence type="ECO:0000256" key="1">
    <source>
        <dbReference type="ARBA" id="ARBA00013169"/>
    </source>
</evidence>
<dbReference type="FunFam" id="1.10.730.10:FF:000002">
    <property type="entry name" value="Leucine--tRNA ligase"/>
    <property type="match status" value="1"/>
</dbReference>
<dbReference type="SUPFAM" id="SSF47323">
    <property type="entry name" value="Anticodon-binding domain of a subclass of class I aminoacyl-tRNA synthetases"/>
    <property type="match status" value="1"/>
</dbReference>
<keyword evidence="2" id="KW-0963">Cytoplasm</keyword>
<dbReference type="Gene3D" id="1.10.730.10">
    <property type="entry name" value="Isoleucyl-tRNA Synthetase, Domain 1"/>
    <property type="match status" value="1"/>
</dbReference>
<feature type="domain" description="Methionyl/Valyl/Leucyl/Isoleucyl-tRNA synthetase anticodon-binding" evidence="12">
    <location>
        <begin position="609"/>
        <end position="703"/>
    </location>
</feature>
<dbReference type="EMBL" id="MNXQ01000008">
    <property type="protein sequence ID" value="OIP04276.1"/>
    <property type="molecule type" value="Genomic_DNA"/>
</dbReference>
<evidence type="ECO:0000259" key="12">
    <source>
        <dbReference type="Pfam" id="PF08264"/>
    </source>
</evidence>
<dbReference type="InterPro" id="IPR001412">
    <property type="entry name" value="aa-tRNA-synth_I_CS"/>
</dbReference>
<dbReference type="GO" id="GO:0004832">
    <property type="term" value="F:valine-tRNA ligase activity"/>
    <property type="evidence" value="ECO:0007669"/>
    <property type="project" value="UniProtKB-UniRule"/>
</dbReference>
<gene>
    <name evidence="13" type="ORF">AUK18_00340</name>
</gene>
<dbReference type="Pfam" id="PF00133">
    <property type="entry name" value="tRNA-synt_1"/>
    <property type="match status" value="1"/>
</dbReference>
<feature type="domain" description="Aminoacyl-tRNA synthetase class Ia" evidence="11">
    <location>
        <begin position="13"/>
        <end position="565"/>
    </location>
</feature>
<dbReference type="InterPro" id="IPR009080">
    <property type="entry name" value="tRNAsynth_Ia_anticodon-bd"/>
</dbReference>
<reference evidence="13 14" key="1">
    <citation type="journal article" date="2016" name="Environ. Microbiol.">
        <title>Genomic resolution of a cold subsurface aquifer community provides metabolic insights for novel microbes adapted to high CO concentrations.</title>
        <authorList>
            <person name="Probst A.J."/>
            <person name="Castelle C.J."/>
            <person name="Singh A."/>
            <person name="Brown C.T."/>
            <person name="Anantharaman K."/>
            <person name="Sharon I."/>
            <person name="Hug L.A."/>
            <person name="Burstein D."/>
            <person name="Emerson J.B."/>
            <person name="Thomas B.C."/>
            <person name="Banfield J.F."/>
        </authorList>
    </citation>
    <scope>NUCLEOTIDE SEQUENCE [LARGE SCALE GENOMIC DNA]</scope>
    <source>
        <strain evidence="13">CG2_30_44_31</strain>
    </source>
</reference>
<comment type="catalytic activity">
    <reaction evidence="8">
        <text>tRNA(Val) + L-valine + ATP = L-valyl-tRNA(Val) + AMP + diphosphate</text>
        <dbReference type="Rhea" id="RHEA:10704"/>
        <dbReference type="Rhea" id="RHEA-COMP:9672"/>
        <dbReference type="Rhea" id="RHEA-COMP:9708"/>
        <dbReference type="ChEBI" id="CHEBI:30616"/>
        <dbReference type="ChEBI" id="CHEBI:33019"/>
        <dbReference type="ChEBI" id="CHEBI:57762"/>
        <dbReference type="ChEBI" id="CHEBI:78442"/>
        <dbReference type="ChEBI" id="CHEBI:78537"/>
        <dbReference type="ChEBI" id="CHEBI:456215"/>
        <dbReference type="EC" id="6.1.1.9"/>
    </reaction>
</comment>
<dbReference type="GO" id="GO:0005524">
    <property type="term" value="F:ATP binding"/>
    <property type="evidence" value="ECO:0007669"/>
    <property type="project" value="UniProtKB-KW"/>
</dbReference>
<dbReference type="InterPro" id="IPR033705">
    <property type="entry name" value="Anticodon_Ia_Val"/>
</dbReference>
<comment type="caution">
    <text evidence="13">The sequence shown here is derived from an EMBL/GenBank/DDBJ whole genome shotgun (WGS) entry which is preliminary data.</text>
</comment>
<keyword evidence="6 10" id="KW-0648">Protein biosynthesis</keyword>
<keyword evidence="4 10" id="KW-0547">Nucleotide-binding</keyword>
<dbReference type="Proteomes" id="UP000183605">
    <property type="component" value="Unassembled WGS sequence"/>
</dbReference>
<dbReference type="GO" id="GO:0002161">
    <property type="term" value="F:aminoacyl-tRNA deacylase activity"/>
    <property type="evidence" value="ECO:0007669"/>
    <property type="project" value="InterPro"/>
</dbReference>
<dbReference type="SUPFAM" id="SSF52374">
    <property type="entry name" value="Nucleotidylyl transferase"/>
    <property type="match status" value="1"/>
</dbReference>
<evidence type="ECO:0000256" key="3">
    <source>
        <dbReference type="ARBA" id="ARBA00022598"/>
    </source>
</evidence>
<name>A0A1J5B0I5_9BACT</name>
<dbReference type="Gene3D" id="2.170.220.10">
    <property type="match status" value="1"/>
</dbReference>
<dbReference type="SUPFAM" id="SSF50677">
    <property type="entry name" value="ValRS/IleRS/LeuRS editing domain"/>
    <property type="match status" value="1"/>
</dbReference>
<dbReference type="InterPro" id="IPR002300">
    <property type="entry name" value="aa-tRNA-synth_Ia"/>
</dbReference>
<dbReference type="PANTHER" id="PTHR11946:SF93">
    <property type="entry name" value="VALINE--TRNA LIGASE, CHLOROPLASTIC_MITOCHONDRIAL 2"/>
    <property type="match status" value="1"/>
</dbReference>
<evidence type="ECO:0000256" key="10">
    <source>
        <dbReference type="RuleBase" id="RU363035"/>
    </source>
</evidence>
<organism evidence="13 14">
    <name type="scientific">Candidatus Beckwithbacteria bacterium CG2_30_44_31</name>
    <dbReference type="NCBI Taxonomy" id="1805035"/>
    <lineage>
        <taxon>Bacteria</taxon>
        <taxon>Candidatus Beckwithiibacteriota</taxon>
    </lineage>
</organism>
<evidence type="ECO:0000256" key="9">
    <source>
        <dbReference type="NCBIfam" id="TIGR00422"/>
    </source>
</evidence>
<comment type="similarity">
    <text evidence="10">Belongs to the class-I aminoacyl-tRNA synthetase family.</text>
</comment>
<evidence type="ECO:0000256" key="6">
    <source>
        <dbReference type="ARBA" id="ARBA00022917"/>
    </source>
</evidence>
<evidence type="ECO:0000256" key="8">
    <source>
        <dbReference type="ARBA" id="ARBA00047552"/>
    </source>
</evidence>
<protein>
    <recommendedName>
        <fullName evidence="1 9">Valine--tRNA ligase</fullName>
        <ecNumber evidence="1 9">6.1.1.9</ecNumber>
    </recommendedName>
</protein>
<evidence type="ECO:0000256" key="7">
    <source>
        <dbReference type="ARBA" id="ARBA00023146"/>
    </source>
</evidence>
<proteinExistence type="inferred from homology"/>
<keyword evidence="5 10" id="KW-0067">ATP-binding</keyword>
<dbReference type="InterPro" id="IPR002303">
    <property type="entry name" value="Valyl-tRNA_ligase"/>
</dbReference>
<dbReference type="InterPro" id="IPR014729">
    <property type="entry name" value="Rossmann-like_a/b/a_fold"/>
</dbReference>
<evidence type="ECO:0000259" key="11">
    <source>
        <dbReference type="Pfam" id="PF00133"/>
    </source>
</evidence>
<dbReference type="Pfam" id="PF08264">
    <property type="entry name" value="Anticodon_1"/>
    <property type="match status" value="1"/>
</dbReference>
<dbReference type="GO" id="GO:0006438">
    <property type="term" value="P:valyl-tRNA aminoacylation"/>
    <property type="evidence" value="ECO:0007669"/>
    <property type="project" value="UniProtKB-UniRule"/>
</dbReference>
<evidence type="ECO:0000313" key="14">
    <source>
        <dbReference type="Proteomes" id="UP000183605"/>
    </source>
</evidence>
<keyword evidence="3 10" id="KW-0436">Ligase</keyword>
<dbReference type="GO" id="GO:0005829">
    <property type="term" value="C:cytosol"/>
    <property type="evidence" value="ECO:0007669"/>
    <property type="project" value="TreeGrafter"/>
</dbReference>
<dbReference type="PANTHER" id="PTHR11946">
    <property type="entry name" value="VALYL-TRNA SYNTHETASES"/>
    <property type="match status" value="1"/>
</dbReference>
<dbReference type="InterPro" id="IPR009008">
    <property type="entry name" value="Val/Leu/Ile-tRNA-synth_edit"/>
</dbReference>
<dbReference type="PROSITE" id="PS00178">
    <property type="entry name" value="AA_TRNA_LIGASE_I"/>
    <property type="match status" value="1"/>
</dbReference>
<keyword evidence="7 10" id="KW-0030">Aminoacyl-tRNA synthetase</keyword>
<accession>A0A1J5B0I5</accession>
<dbReference type="EC" id="6.1.1.9" evidence="1 9"/>
<evidence type="ECO:0000256" key="2">
    <source>
        <dbReference type="ARBA" id="ARBA00022490"/>
    </source>
</evidence>
<dbReference type="PRINTS" id="PR00986">
    <property type="entry name" value="TRNASYNTHVAL"/>
</dbReference>
<evidence type="ECO:0000256" key="5">
    <source>
        <dbReference type="ARBA" id="ARBA00022840"/>
    </source>
</evidence>
<evidence type="ECO:0000256" key="4">
    <source>
        <dbReference type="ARBA" id="ARBA00022741"/>
    </source>
</evidence>
<dbReference type="InterPro" id="IPR013155">
    <property type="entry name" value="M/V/L/I-tRNA-synth_anticd-bd"/>
</dbReference>
<evidence type="ECO:0000313" key="13">
    <source>
        <dbReference type="EMBL" id="OIP04276.1"/>
    </source>
</evidence>
<dbReference type="AlphaFoldDB" id="A0A1J5B0I5"/>
<dbReference type="CDD" id="cd07962">
    <property type="entry name" value="Anticodon_Ia_Val"/>
    <property type="match status" value="1"/>
</dbReference>